<accession>A0AAN9RQT1</accession>
<sequence length="77" mass="9537">MKYSDYEKNHRSVNEIFKFKQYAESLKSYNIYFLNQYTIRLLIIPLRLLIPDFQKSNKSQNEIFKIDRSRWINKSRI</sequence>
<comment type="caution">
    <text evidence="1">The sequence shown here is derived from an EMBL/GenBank/DDBJ whole genome shotgun (WGS) entry which is preliminary data.</text>
</comment>
<proteinExistence type="predicted"/>
<dbReference type="EMBL" id="JAYMYR010000001">
    <property type="protein sequence ID" value="KAK7382371.1"/>
    <property type="molecule type" value="Genomic_DNA"/>
</dbReference>
<organism evidence="1 2">
    <name type="scientific">Phaseolus coccineus</name>
    <name type="common">Scarlet runner bean</name>
    <name type="synonym">Phaseolus multiflorus</name>
    <dbReference type="NCBI Taxonomy" id="3886"/>
    <lineage>
        <taxon>Eukaryota</taxon>
        <taxon>Viridiplantae</taxon>
        <taxon>Streptophyta</taxon>
        <taxon>Embryophyta</taxon>
        <taxon>Tracheophyta</taxon>
        <taxon>Spermatophyta</taxon>
        <taxon>Magnoliopsida</taxon>
        <taxon>eudicotyledons</taxon>
        <taxon>Gunneridae</taxon>
        <taxon>Pentapetalae</taxon>
        <taxon>rosids</taxon>
        <taxon>fabids</taxon>
        <taxon>Fabales</taxon>
        <taxon>Fabaceae</taxon>
        <taxon>Papilionoideae</taxon>
        <taxon>50 kb inversion clade</taxon>
        <taxon>NPAAA clade</taxon>
        <taxon>indigoferoid/millettioid clade</taxon>
        <taxon>Phaseoleae</taxon>
        <taxon>Phaseolus</taxon>
    </lineage>
</organism>
<evidence type="ECO:0000313" key="2">
    <source>
        <dbReference type="Proteomes" id="UP001374584"/>
    </source>
</evidence>
<dbReference type="Proteomes" id="UP001374584">
    <property type="component" value="Unassembled WGS sequence"/>
</dbReference>
<name>A0AAN9RQT1_PHACN</name>
<gene>
    <name evidence="1" type="ORF">VNO80_01222</name>
</gene>
<keyword evidence="2" id="KW-1185">Reference proteome</keyword>
<dbReference type="AlphaFoldDB" id="A0AAN9RQT1"/>
<reference evidence="1 2" key="1">
    <citation type="submission" date="2024-01" db="EMBL/GenBank/DDBJ databases">
        <title>The genomes of 5 underutilized Papilionoideae crops provide insights into root nodulation and disease resistanc.</title>
        <authorList>
            <person name="Jiang F."/>
        </authorList>
    </citation>
    <scope>NUCLEOTIDE SEQUENCE [LARGE SCALE GENOMIC DNA]</scope>
    <source>
        <strain evidence="1">JINMINGXINNONG_FW02</strain>
        <tissue evidence="1">Leaves</tissue>
    </source>
</reference>
<evidence type="ECO:0000313" key="1">
    <source>
        <dbReference type="EMBL" id="KAK7382371.1"/>
    </source>
</evidence>
<protein>
    <submittedName>
        <fullName evidence="1">Uncharacterized protein</fullName>
    </submittedName>
</protein>